<organism evidence="3">
    <name type="scientific">Leptosphaeria maculans (strain JN3 / isolate v23.1.3 / race Av1-4-5-6-7-8)</name>
    <name type="common">Blackleg fungus</name>
    <name type="synonym">Phoma lingam</name>
    <dbReference type="NCBI Taxonomy" id="985895"/>
    <lineage>
        <taxon>Eukaryota</taxon>
        <taxon>Fungi</taxon>
        <taxon>Dikarya</taxon>
        <taxon>Ascomycota</taxon>
        <taxon>Pezizomycotina</taxon>
        <taxon>Dothideomycetes</taxon>
        <taxon>Pleosporomycetidae</taxon>
        <taxon>Pleosporales</taxon>
        <taxon>Pleosporineae</taxon>
        <taxon>Leptosphaeriaceae</taxon>
        <taxon>Plenodomus</taxon>
        <taxon>Plenodomus lingam/Leptosphaeria maculans species complex</taxon>
    </lineage>
</organism>
<evidence type="ECO:0000256" key="1">
    <source>
        <dbReference type="SAM" id="MobiDB-lite"/>
    </source>
</evidence>
<feature type="compositionally biased region" description="Basic and acidic residues" evidence="1">
    <location>
        <begin position="26"/>
        <end position="48"/>
    </location>
</feature>
<protein>
    <submittedName>
        <fullName evidence="2">Predicted protein</fullName>
    </submittedName>
</protein>
<gene>
    <name evidence="2" type="ORF">LEMA_uP120890.1</name>
</gene>
<dbReference type="HOGENOM" id="CLU_3160117_0_0_1"/>
<proteinExistence type="predicted"/>
<sequence>MDSASFKTSSENEKGPSHKKTVAYAPEDRPRPYTRRTIRDDNLDLHET</sequence>
<dbReference type="VEuPathDB" id="FungiDB:LEMA_uP120890.1"/>
<dbReference type="Proteomes" id="UP000002668">
    <property type="component" value="Genome"/>
</dbReference>
<dbReference type="InParanoid" id="E4ZT10"/>
<dbReference type="AlphaFoldDB" id="E4ZT10"/>
<name>E4ZT10_LEPMJ</name>
<dbReference type="EMBL" id="FP929123">
    <property type="protein sequence ID" value="CBX94598.1"/>
    <property type="molecule type" value="Genomic_DNA"/>
</dbReference>
<feature type="region of interest" description="Disordered" evidence="1">
    <location>
        <begin position="1"/>
        <end position="48"/>
    </location>
</feature>
<reference evidence="3" key="1">
    <citation type="journal article" date="2011" name="Nat. Commun.">
        <title>Effector diversification within compartments of the Leptosphaeria maculans genome affected by Repeat-Induced Point mutations.</title>
        <authorList>
            <person name="Rouxel T."/>
            <person name="Grandaubert J."/>
            <person name="Hane J.K."/>
            <person name="Hoede C."/>
            <person name="van de Wouw A.P."/>
            <person name="Couloux A."/>
            <person name="Dominguez V."/>
            <person name="Anthouard V."/>
            <person name="Bally P."/>
            <person name="Bourras S."/>
            <person name="Cozijnsen A.J."/>
            <person name="Ciuffetti L.M."/>
            <person name="Degrave A."/>
            <person name="Dilmaghani A."/>
            <person name="Duret L."/>
            <person name="Fudal I."/>
            <person name="Goodwin S.B."/>
            <person name="Gout L."/>
            <person name="Glaser N."/>
            <person name="Linglin J."/>
            <person name="Kema G.H.J."/>
            <person name="Lapalu N."/>
            <person name="Lawrence C.B."/>
            <person name="May K."/>
            <person name="Meyer M."/>
            <person name="Ollivier B."/>
            <person name="Poulain J."/>
            <person name="Schoch C.L."/>
            <person name="Simon A."/>
            <person name="Spatafora J.W."/>
            <person name="Stachowiak A."/>
            <person name="Turgeon B.G."/>
            <person name="Tyler B.M."/>
            <person name="Vincent D."/>
            <person name="Weissenbach J."/>
            <person name="Amselem J."/>
            <person name="Quesneville H."/>
            <person name="Oliver R.P."/>
            <person name="Wincker P."/>
            <person name="Balesdent M.-H."/>
            <person name="Howlett B.J."/>
        </authorList>
    </citation>
    <scope>NUCLEOTIDE SEQUENCE [LARGE SCALE GENOMIC DNA]</scope>
    <source>
        <strain evidence="3">JN3 / isolate v23.1.3 / race Av1-4-5-6-7-8</strain>
    </source>
</reference>
<evidence type="ECO:0000313" key="2">
    <source>
        <dbReference type="EMBL" id="CBX94598.1"/>
    </source>
</evidence>
<accession>E4ZT10</accession>
<evidence type="ECO:0000313" key="3">
    <source>
        <dbReference type="Proteomes" id="UP000002668"/>
    </source>
</evidence>
<keyword evidence="3" id="KW-1185">Reference proteome</keyword>